<sequence>MTWFTVDTTYIDDADRLAEVRPAHRAYLQELVATGHVLGGGPWADGTGGFVVVKVENREELDKILAVDPYTTEGIAAARVIREWTIALGPFAG</sequence>
<evidence type="ECO:0000256" key="1">
    <source>
        <dbReference type="ARBA" id="ARBA00007689"/>
    </source>
</evidence>
<dbReference type="InterPro" id="IPR011008">
    <property type="entry name" value="Dimeric_a/b-barrel"/>
</dbReference>
<name>A0ABR7L246_9PSEU</name>
<accession>A0ABR7L246</accession>
<proteinExistence type="inferred from homology"/>
<reference evidence="3 4" key="1">
    <citation type="submission" date="2020-06" db="EMBL/GenBank/DDBJ databases">
        <title>Actinokineospora xiongansis sp. nov., isolated from soil of Baiyangdian.</title>
        <authorList>
            <person name="Zhang X."/>
        </authorList>
    </citation>
    <scope>NUCLEOTIDE SEQUENCE [LARGE SCALE GENOMIC DNA]</scope>
    <source>
        <strain evidence="3 4">HBU206404</strain>
    </source>
</reference>
<dbReference type="PANTHER" id="PTHR37828:SF1">
    <property type="entry name" value="YCII-RELATED DOMAIN-CONTAINING PROTEIN"/>
    <property type="match status" value="1"/>
</dbReference>
<organism evidence="3 4">
    <name type="scientific">Actinokineospora xionganensis</name>
    <dbReference type="NCBI Taxonomy" id="2684470"/>
    <lineage>
        <taxon>Bacteria</taxon>
        <taxon>Bacillati</taxon>
        <taxon>Actinomycetota</taxon>
        <taxon>Actinomycetes</taxon>
        <taxon>Pseudonocardiales</taxon>
        <taxon>Pseudonocardiaceae</taxon>
        <taxon>Actinokineospora</taxon>
    </lineage>
</organism>
<dbReference type="Gene3D" id="3.30.70.1060">
    <property type="entry name" value="Dimeric alpha+beta barrel"/>
    <property type="match status" value="1"/>
</dbReference>
<comment type="similarity">
    <text evidence="1">Belongs to the YciI family.</text>
</comment>
<keyword evidence="4" id="KW-1185">Reference proteome</keyword>
<comment type="caution">
    <text evidence="3">The sequence shown here is derived from an EMBL/GenBank/DDBJ whole genome shotgun (WGS) entry which is preliminary data.</text>
</comment>
<dbReference type="EMBL" id="JABVED010000002">
    <property type="protein sequence ID" value="MBC6446761.1"/>
    <property type="molecule type" value="Genomic_DNA"/>
</dbReference>
<evidence type="ECO:0000259" key="2">
    <source>
        <dbReference type="Pfam" id="PF03795"/>
    </source>
</evidence>
<dbReference type="Pfam" id="PF03795">
    <property type="entry name" value="YCII"/>
    <property type="match status" value="1"/>
</dbReference>
<dbReference type="PANTHER" id="PTHR37828">
    <property type="entry name" value="GSR2449 PROTEIN"/>
    <property type="match status" value="1"/>
</dbReference>
<dbReference type="InterPro" id="IPR005545">
    <property type="entry name" value="YCII"/>
</dbReference>
<feature type="domain" description="YCII-related" evidence="2">
    <location>
        <begin position="14"/>
        <end position="85"/>
    </location>
</feature>
<evidence type="ECO:0000313" key="3">
    <source>
        <dbReference type="EMBL" id="MBC6446761.1"/>
    </source>
</evidence>
<dbReference type="RefSeq" id="WP_187218899.1">
    <property type="nucleotide sequence ID" value="NZ_JABVED010000002.1"/>
</dbReference>
<dbReference type="SUPFAM" id="SSF54909">
    <property type="entry name" value="Dimeric alpha+beta barrel"/>
    <property type="match status" value="1"/>
</dbReference>
<dbReference type="Proteomes" id="UP000734823">
    <property type="component" value="Unassembled WGS sequence"/>
</dbReference>
<evidence type="ECO:0000313" key="4">
    <source>
        <dbReference type="Proteomes" id="UP000734823"/>
    </source>
</evidence>
<gene>
    <name evidence="3" type="ORF">GPZ80_06170</name>
</gene>
<protein>
    <recommendedName>
        <fullName evidence="2">YCII-related domain-containing protein</fullName>
    </recommendedName>
</protein>